<dbReference type="GO" id="GO:0005829">
    <property type="term" value="C:cytosol"/>
    <property type="evidence" value="ECO:0007669"/>
    <property type="project" value="TreeGrafter"/>
</dbReference>
<feature type="region of interest" description="Disordered" evidence="7">
    <location>
        <begin position="134"/>
        <end position="160"/>
    </location>
</feature>
<dbReference type="FunFam" id="1.10.8.50:FF:000002">
    <property type="entry name" value="40S ribosomal protein S18"/>
    <property type="match status" value="1"/>
</dbReference>
<gene>
    <name evidence="8" type="ORF">M0811_09444</name>
</gene>
<evidence type="ECO:0000256" key="4">
    <source>
        <dbReference type="ARBA" id="ARBA00022980"/>
    </source>
</evidence>
<dbReference type="PANTHER" id="PTHR10871">
    <property type="entry name" value="30S RIBOSOMAL PROTEIN S13/40S RIBOSOMAL PROTEIN S18"/>
    <property type="match status" value="1"/>
</dbReference>
<dbReference type="InterPro" id="IPR001892">
    <property type="entry name" value="Ribosomal_uS13"/>
</dbReference>
<dbReference type="Proteomes" id="UP001149090">
    <property type="component" value="Unassembled WGS sequence"/>
</dbReference>
<dbReference type="PROSITE" id="PS50159">
    <property type="entry name" value="RIBOSOMAL_S13_2"/>
    <property type="match status" value="1"/>
</dbReference>
<evidence type="ECO:0000256" key="3">
    <source>
        <dbReference type="ARBA" id="ARBA00022490"/>
    </source>
</evidence>
<dbReference type="GO" id="GO:0006412">
    <property type="term" value="P:translation"/>
    <property type="evidence" value="ECO:0007669"/>
    <property type="project" value="InterPro"/>
</dbReference>
<dbReference type="InterPro" id="IPR027437">
    <property type="entry name" value="Rbsml_uS13_C"/>
</dbReference>
<keyword evidence="5 6" id="KW-0687">Ribonucleoprotein</keyword>
<comment type="similarity">
    <text evidence="2 6">Belongs to the universal ribosomal protein uS13 family.</text>
</comment>
<keyword evidence="3" id="KW-0963">Cytoplasm</keyword>
<dbReference type="PIRSF" id="PIRSF002134">
    <property type="entry name" value="Ribosomal_S13"/>
    <property type="match status" value="1"/>
</dbReference>
<protein>
    <submittedName>
        <fullName evidence="8">40S ribosomal protein S18-RELATED</fullName>
    </submittedName>
</protein>
<keyword evidence="9" id="KW-1185">Reference proteome</keyword>
<reference evidence="8" key="1">
    <citation type="submission" date="2022-10" db="EMBL/GenBank/DDBJ databases">
        <title>Novel sulphate-reducing endosymbionts in the free-living metamonad Anaeramoeba.</title>
        <authorList>
            <person name="Jerlstrom-Hultqvist J."/>
            <person name="Cepicka I."/>
            <person name="Gallot-Lavallee L."/>
            <person name="Salas-Leiva D."/>
            <person name="Curtis B.A."/>
            <person name="Zahonova K."/>
            <person name="Pipaliya S."/>
            <person name="Dacks J."/>
            <person name="Roger A.J."/>
        </authorList>
    </citation>
    <scope>NUCLEOTIDE SEQUENCE</scope>
    <source>
        <strain evidence="8">BMAN</strain>
    </source>
</reference>
<dbReference type="InterPro" id="IPR018269">
    <property type="entry name" value="Ribosomal_uS13_CS"/>
</dbReference>
<feature type="compositionally biased region" description="Basic residues" evidence="7">
    <location>
        <begin position="140"/>
        <end position="154"/>
    </location>
</feature>
<dbReference type="PROSITE" id="PS00646">
    <property type="entry name" value="RIBOSOMAL_S13_1"/>
    <property type="match status" value="1"/>
</dbReference>
<dbReference type="Gene3D" id="4.10.910.10">
    <property type="entry name" value="30s ribosomal protein s13, domain 2"/>
    <property type="match status" value="1"/>
</dbReference>
<dbReference type="Gene3D" id="1.10.8.50">
    <property type="match status" value="1"/>
</dbReference>
<dbReference type="InterPro" id="IPR010979">
    <property type="entry name" value="Ribosomal_uS13-like_H2TH"/>
</dbReference>
<dbReference type="SUPFAM" id="SSF46946">
    <property type="entry name" value="S13-like H2TH domain"/>
    <property type="match status" value="1"/>
</dbReference>
<dbReference type="NCBIfam" id="NF003140">
    <property type="entry name" value="PRK04053.1"/>
    <property type="match status" value="1"/>
</dbReference>
<comment type="subcellular location">
    <subcellularLocation>
        <location evidence="1">Cytoplasm</location>
    </subcellularLocation>
</comment>
<dbReference type="GO" id="GO:0003723">
    <property type="term" value="F:RNA binding"/>
    <property type="evidence" value="ECO:0007669"/>
    <property type="project" value="InterPro"/>
</dbReference>
<dbReference type="PANTHER" id="PTHR10871:SF3">
    <property type="entry name" value="SMALL RIBOSOMAL SUBUNIT PROTEIN US13"/>
    <property type="match status" value="1"/>
</dbReference>
<evidence type="ECO:0000256" key="5">
    <source>
        <dbReference type="ARBA" id="ARBA00023274"/>
    </source>
</evidence>
<evidence type="ECO:0000256" key="1">
    <source>
        <dbReference type="ARBA" id="ARBA00004496"/>
    </source>
</evidence>
<evidence type="ECO:0000256" key="2">
    <source>
        <dbReference type="ARBA" id="ARBA00008080"/>
    </source>
</evidence>
<dbReference type="FunFam" id="4.10.910.10:FF:000002">
    <property type="entry name" value="40S ribosomal protein S18"/>
    <property type="match status" value="1"/>
</dbReference>
<dbReference type="HAMAP" id="MF_01315">
    <property type="entry name" value="Ribosomal_uS13"/>
    <property type="match status" value="1"/>
</dbReference>
<proteinExistence type="inferred from homology"/>
<sequence>MAIVIGQNQFQHILRIMNTNVDGRRKIPFALTAIKGVGRRFAIVCCRKADIDINLRAGELTKEQIDRVVQVMENPTQFQIPNWFFNRQKDSRTGTNSQLFANKLEQVFREDLEKLKKIRCHRGLRHYWGMKVRGQDTKKTGHKGKTVGVSRKKEKQPTKK</sequence>
<name>A0A9Q0RA47_ANAIG</name>
<dbReference type="GO" id="GO:0015935">
    <property type="term" value="C:small ribosomal subunit"/>
    <property type="evidence" value="ECO:0007669"/>
    <property type="project" value="TreeGrafter"/>
</dbReference>
<comment type="caution">
    <text evidence="8">The sequence shown here is derived from an EMBL/GenBank/DDBJ whole genome shotgun (WGS) entry which is preliminary data.</text>
</comment>
<evidence type="ECO:0000313" key="9">
    <source>
        <dbReference type="Proteomes" id="UP001149090"/>
    </source>
</evidence>
<keyword evidence="4 6" id="KW-0689">Ribosomal protein</keyword>
<dbReference type="AlphaFoldDB" id="A0A9Q0RA47"/>
<dbReference type="EMBL" id="JAPDFW010000080">
    <property type="protein sequence ID" value="KAJ5072747.1"/>
    <property type="molecule type" value="Genomic_DNA"/>
</dbReference>
<dbReference type="OMA" id="SYKGVRH"/>
<evidence type="ECO:0000256" key="7">
    <source>
        <dbReference type="SAM" id="MobiDB-lite"/>
    </source>
</evidence>
<dbReference type="GO" id="GO:0003735">
    <property type="term" value="F:structural constituent of ribosome"/>
    <property type="evidence" value="ECO:0007669"/>
    <property type="project" value="InterPro"/>
</dbReference>
<dbReference type="Pfam" id="PF00416">
    <property type="entry name" value="Ribosomal_S13"/>
    <property type="match status" value="1"/>
</dbReference>
<accession>A0A9Q0RA47</accession>
<evidence type="ECO:0000256" key="6">
    <source>
        <dbReference type="RuleBase" id="RU003830"/>
    </source>
</evidence>
<dbReference type="OrthoDB" id="1702480at2759"/>
<evidence type="ECO:0000313" key="8">
    <source>
        <dbReference type="EMBL" id="KAJ5072747.1"/>
    </source>
</evidence>
<organism evidence="8 9">
    <name type="scientific">Anaeramoeba ignava</name>
    <name type="common">Anaerobic marine amoeba</name>
    <dbReference type="NCBI Taxonomy" id="1746090"/>
    <lineage>
        <taxon>Eukaryota</taxon>
        <taxon>Metamonada</taxon>
        <taxon>Anaeramoebidae</taxon>
        <taxon>Anaeramoeba</taxon>
    </lineage>
</organism>